<proteinExistence type="predicted"/>
<gene>
    <name evidence="1" type="ORF">THIOM_000316</name>
</gene>
<name>A0A176S753_9GAMM</name>
<reference evidence="1 2" key="1">
    <citation type="submission" date="2016-05" db="EMBL/GenBank/DDBJ databases">
        <title>Single-cell genome of chain-forming Candidatus Thiomargarita nelsonii and comparison to other large sulfur-oxidizing bacteria.</title>
        <authorList>
            <person name="Winkel M."/>
            <person name="Salman V."/>
            <person name="Woyke T."/>
            <person name="Schulz-Vogt H."/>
            <person name="Richter M."/>
            <person name="Flood B."/>
            <person name="Bailey J."/>
            <person name="Amann R."/>
            <person name="Mussmann M."/>
        </authorList>
    </citation>
    <scope>NUCLEOTIDE SEQUENCE [LARGE SCALE GENOMIC DNA]</scope>
    <source>
        <strain evidence="1 2">THI036</strain>
    </source>
</reference>
<dbReference type="Proteomes" id="UP000076962">
    <property type="component" value="Unassembled WGS sequence"/>
</dbReference>
<comment type="caution">
    <text evidence="1">The sequence shown here is derived from an EMBL/GenBank/DDBJ whole genome shotgun (WGS) entry which is preliminary data.</text>
</comment>
<accession>A0A176S753</accession>
<keyword evidence="2" id="KW-1185">Reference proteome</keyword>
<evidence type="ECO:0000313" key="2">
    <source>
        <dbReference type="Proteomes" id="UP000076962"/>
    </source>
</evidence>
<evidence type="ECO:0000313" key="1">
    <source>
        <dbReference type="EMBL" id="OAD23840.1"/>
    </source>
</evidence>
<sequence>MYNYRDKSNVNTVFNSFISQLVVLTRAARYGIEPLVHHVGAKENQFVVGDLSPTKSLKRLLRALIFITCIKIFVAMDMVSTTNVQQRIKTGYRRSAKLNRRSAKLNTTKFRDKSIEY</sequence>
<dbReference type="AlphaFoldDB" id="A0A176S753"/>
<dbReference type="EMBL" id="LUTY01000137">
    <property type="protein sequence ID" value="OAD23840.1"/>
    <property type="molecule type" value="Genomic_DNA"/>
</dbReference>
<organism evidence="1 2">
    <name type="scientific">Candidatus Thiomargarita nelsonii</name>
    <dbReference type="NCBI Taxonomy" id="1003181"/>
    <lineage>
        <taxon>Bacteria</taxon>
        <taxon>Pseudomonadati</taxon>
        <taxon>Pseudomonadota</taxon>
        <taxon>Gammaproteobacteria</taxon>
        <taxon>Thiotrichales</taxon>
        <taxon>Thiotrichaceae</taxon>
        <taxon>Thiomargarita</taxon>
    </lineage>
</organism>
<protein>
    <submittedName>
        <fullName evidence="1">Uncharacterized protein</fullName>
    </submittedName>
</protein>